<evidence type="ECO:0008006" key="2">
    <source>
        <dbReference type="Google" id="ProtNLM"/>
    </source>
</evidence>
<accession>A0A381NZ80</accession>
<protein>
    <recommendedName>
        <fullName evidence="2">C1q domain-containing protein</fullName>
    </recommendedName>
</protein>
<dbReference type="EMBL" id="UINC01000681">
    <property type="protein sequence ID" value="SUZ59489.1"/>
    <property type="molecule type" value="Genomic_DNA"/>
</dbReference>
<name>A0A381NZ80_9ZZZZ</name>
<gene>
    <name evidence="1" type="ORF">METZ01_LOCUS12343</name>
</gene>
<organism evidence="1">
    <name type="scientific">marine metagenome</name>
    <dbReference type="NCBI Taxonomy" id="408172"/>
    <lineage>
        <taxon>unclassified sequences</taxon>
        <taxon>metagenomes</taxon>
        <taxon>ecological metagenomes</taxon>
    </lineage>
</organism>
<sequence length="303" mass="31265">MLEDAGASGQVLTSDGTNWTSADAAAPLPAVGPDGNVLTSDGTNWASEESAGGGDSVFPFYKTDGTSDNITITSGQFPFYKADGTLDNIAAPGGGEGLSIGIPLSSVAGDTLYHDGSVYARLPKGTAAQVLSMNSGATAPEWAAPAPGATNDIFMYEYQLANNTDGPTYAGSGGFQTILLNTEHKDTASTGSLASNRMTLPAGTYTFNSMVNMGRSDGAYGRGLILRLWNVTANASVGRGTAFCGGANALGNELSMHGQFTIASSAEFELQGYNAYIGTIYGYKASTGNGYENYASILFRRYA</sequence>
<evidence type="ECO:0000313" key="1">
    <source>
        <dbReference type="EMBL" id="SUZ59489.1"/>
    </source>
</evidence>
<reference evidence="1" key="1">
    <citation type="submission" date="2018-05" db="EMBL/GenBank/DDBJ databases">
        <authorList>
            <person name="Lanie J.A."/>
            <person name="Ng W.-L."/>
            <person name="Kazmierczak K.M."/>
            <person name="Andrzejewski T.M."/>
            <person name="Davidsen T.M."/>
            <person name="Wayne K.J."/>
            <person name="Tettelin H."/>
            <person name="Glass J.I."/>
            <person name="Rusch D."/>
            <person name="Podicherti R."/>
            <person name="Tsui H.-C.T."/>
            <person name="Winkler M.E."/>
        </authorList>
    </citation>
    <scope>NUCLEOTIDE SEQUENCE</scope>
</reference>
<dbReference type="AlphaFoldDB" id="A0A381NZ80"/>
<proteinExistence type="predicted"/>